<evidence type="ECO:0000313" key="5">
    <source>
        <dbReference type="EMBL" id="QWG12074.1"/>
    </source>
</evidence>
<reference evidence="5" key="1">
    <citation type="submission" date="2021-06" db="EMBL/GenBank/DDBJ databases">
        <title>Bradyrhizobium sp. S2-20-1 Genome sequencing.</title>
        <authorList>
            <person name="Jin L."/>
        </authorList>
    </citation>
    <scope>NUCLEOTIDE SEQUENCE</scope>
    <source>
        <strain evidence="5">S2-20-1</strain>
    </source>
</reference>
<dbReference type="InterPro" id="IPR020845">
    <property type="entry name" value="AMP-binding_CS"/>
</dbReference>
<dbReference type="InterPro" id="IPR000873">
    <property type="entry name" value="AMP-dep_synth/lig_dom"/>
</dbReference>
<dbReference type="Gene3D" id="3.40.50.12780">
    <property type="entry name" value="N-terminal domain of ligase-like"/>
    <property type="match status" value="1"/>
</dbReference>
<dbReference type="GO" id="GO:0004467">
    <property type="term" value="F:long-chain fatty acid-CoA ligase activity"/>
    <property type="evidence" value="ECO:0007669"/>
    <property type="project" value="UniProtKB-EC"/>
</dbReference>
<dbReference type="PANTHER" id="PTHR43272">
    <property type="entry name" value="LONG-CHAIN-FATTY-ACID--COA LIGASE"/>
    <property type="match status" value="1"/>
</dbReference>
<dbReference type="Pfam" id="PF00501">
    <property type="entry name" value="AMP-binding"/>
    <property type="match status" value="1"/>
</dbReference>
<sequence length="616" mass="66990">MTEQPQQPVVPDGNVVAAREAGTLWGLFCECVRRCPVGIAYRDYDPVAGNWCDHTWQTIAARVDRFRAALAQEKLEAGDRVAILLPNGIDWVCLDMAAHASGLVVVALYPHDNAASNAYILGHSGARLVLLDSDARRQSLRPFRSEFPSLERMWIRDVGAGSATPTSELIVRNLADVLANASEPPVPHPAAPSDLASLVYTSGTTGRPKGVMLSHFALLWNAEASAAIIPPRRDDVFLSVLPLAHAFERTVGYYLPMMGGSTVAYARSVQDLRDDLIAVRPTAMLGVPLLYERMSAAIRANVAGSFAKRNLLQIAALLGWRRFEAAQHRASPGLAARLFGPILKHYIAAPVLAAFGGRLRAAISGGAPLDQDVARLLIGLSLPLVEGYGLTEAAPVVAANGLDDNLPGSVGRPLQGVEVKLTPEGELLVRSPSMMTGYWKDPGETARALDPMGWLSTGDFAELKDGRIFVRGRLREMIVLSIGEKVNPNTVETELTRDCLFKQAVVVGDRRPFLIAVIVLDPDAWRRFAADKGLDPERPNHAASKTELLARVTPLLATLPRYAQVRAVHLILESWTIEAGLLTPTLKVKRDVVQKMFAREINALYAELPQSRPWPC</sequence>
<dbReference type="PANTHER" id="PTHR43272:SF33">
    <property type="entry name" value="AMP-BINDING DOMAIN-CONTAINING PROTEIN-RELATED"/>
    <property type="match status" value="1"/>
</dbReference>
<organism evidence="5 6">
    <name type="scientific">Bradyrhizobium sediminis</name>
    <dbReference type="NCBI Taxonomy" id="2840469"/>
    <lineage>
        <taxon>Bacteria</taxon>
        <taxon>Pseudomonadati</taxon>
        <taxon>Pseudomonadota</taxon>
        <taxon>Alphaproteobacteria</taxon>
        <taxon>Hyphomicrobiales</taxon>
        <taxon>Nitrobacteraceae</taxon>
        <taxon>Bradyrhizobium</taxon>
    </lineage>
</organism>
<dbReference type="RefSeq" id="WP_215620917.1">
    <property type="nucleotide sequence ID" value="NZ_CP076134.1"/>
</dbReference>
<dbReference type="GO" id="GO:0016020">
    <property type="term" value="C:membrane"/>
    <property type="evidence" value="ECO:0007669"/>
    <property type="project" value="TreeGrafter"/>
</dbReference>
<dbReference type="EMBL" id="CP076134">
    <property type="protein sequence ID" value="QWG12074.1"/>
    <property type="molecule type" value="Genomic_DNA"/>
</dbReference>
<keyword evidence="2" id="KW-0067">ATP-binding</keyword>
<evidence type="ECO:0000256" key="1">
    <source>
        <dbReference type="ARBA" id="ARBA00022741"/>
    </source>
</evidence>
<evidence type="ECO:0000256" key="3">
    <source>
        <dbReference type="ARBA" id="ARBA00024484"/>
    </source>
</evidence>
<dbReference type="InterPro" id="IPR042099">
    <property type="entry name" value="ANL_N_sf"/>
</dbReference>
<evidence type="ECO:0000256" key="2">
    <source>
        <dbReference type="ARBA" id="ARBA00022840"/>
    </source>
</evidence>
<evidence type="ECO:0000313" key="6">
    <source>
        <dbReference type="Proteomes" id="UP000680839"/>
    </source>
</evidence>
<dbReference type="Proteomes" id="UP000680839">
    <property type="component" value="Chromosome"/>
</dbReference>
<keyword evidence="1" id="KW-0547">Nucleotide-binding</keyword>
<gene>
    <name evidence="5" type="ORF">KMZ29_20450</name>
</gene>
<accession>A0A975RLU1</accession>
<proteinExistence type="predicted"/>
<dbReference type="AlphaFoldDB" id="A0A975RLU1"/>
<dbReference type="PROSITE" id="PS00455">
    <property type="entry name" value="AMP_BINDING"/>
    <property type="match status" value="1"/>
</dbReference>
<dbReference type="GO" id="GO:0005524">
    <property type="term" value="F:ATP binding"/>
    <property type="evidence" value="ECO:0007669"/>
    <property type="project" value="UniProtKB-KW"/>
</dbReference>
<feature type="domain" description="AMP-dependent synthetase/ligase" evidence="4">
    <location>
        <begin position="43"/>
        <end position="439"/>
    </location>
</feature>
<dbReference type="InterPro" id="IPR045851">
    <property type="entry name" value="AMP-bd_C_sf"/>
</dbReference>
<protein>
    <submittedName>
        <fullName evidence="5">AMP-dependent synthetase/ligase</fullName>
    </submittedName>
</protein>
<dbReference type="CDD" id="cd05907">
    <property type="entry name" value="VL_LC_FACS_like"/>
    <property type="match status" value="1"/>
</dbReference>
<dbReference type="Gene3D" id="3.30.300.30">
    <property type="match status" value="1"/>
</dbReference>
<comment type="catalytic activity">
    <reaction evidence="3">
        <text>a long-chain fatty acid + ATP + CoA = a long-chain fatty acyl-CoA + AMP + diphosphate</text>
        <dbReference type="Rhea" id="RHEA:15421"/>
        <dbReference type="ChEBI" id="CHEBI:30616"/>
        <dbReference type="ChEBI" id="CHEBI:33019"/>
        <dbReference type="ChEBI" id="CHEBI:57287"/>
        <dbReference type="ChEBI" id="CHEBI:57560"/>
        <dbReference type="ChEBI" id="CHEBI:83139"/>
        <dbReference type="ChEBI" id="CHEBI:456215"/>
        <dbReference type="EC" id="6.2.1.3"/>
    </reaction>
    <physiologicalReaction direction="left-to-right" evidence="3">
        <dbReference type="Rhea" id="RHEA:15422"/>
    </physiologicalReaction>
</comment>
<evidence type="ECO:0000259" key="4">
    <source>
        <dbReference type="Pfam" id="PF00501"/>
    </source>
</evidence>
<name>A0A975RLU1_9BRAD</name>
<dbReference type="Pfam" id="PF23562">
    <property type="entry name" value="AMP-binding_C_3"/>
    <property type="match status" value="1"/>
</dbReference>
<dbReference type="SUPFAM" id="SSF56801">
    <property type="entry name" value="Acetyl-CoA synthetase-like"/>
    <property type="match status" value="1"/>
</dbReference>